<keyword evidence="8" id="KW-0408">Iron</keyword>
<dbReference type="InterPro" id="IPR001155">
    <property type="entry name" value="OxRdtase_FMN_N"/>
</dbReference>
<dbReference type="SUPFAM" id="SSF51971">
    <property type="entry name" value="Nucleotide-binding domain"/>
    <property type="match status" value="1"/>
</dbReference>
<dbReference type="SUPFAM" id="SSF51395">
    <property type="entry name" value="FMN-linked oxidoreductases"/>
    <property type="match status" value="1"/>
</dbReference>
<dbReference type="Gene3D" id="3.20.20.70">
    <property type="entry name" value="Aldolase class I"/>
    <property type="match status" value="1"/>
</dbReference>
<evidence type="ECO:0000256" key="6">
    <source>
        <dbReference type="ARBA" id="ARBA00022723"/>
    </source>
</evidence>
<dbReference type="CDD" id="cd02803">
    <property type="entry name" value="OYE_like_FMN_family"/>
    <property type="match status" value="1"/>
</dbReference>
<sequence length="644" mass="70383">MKYKALFEPVNIGSVTLKNRFVMPAMDSSTTTAEHKFSKQSIDYLSARAEGGFGLVIAEFMAVDPSGFATPNQVGIYDDSFIPNLRELTDAIHAKNGKCCAQIHHAGIQTKTSCIGMRPLAVSGIPSTKYKEPVHEMTSREVYALIEKFADAGLRAKKAGFDFVEVHGAHGYLIAQFLSKATNKRCDEFGGSYENRARFASEVIKKIKVRCGSDFPVLFRISADEFMNGGNKIEDAVVYAKLAEKAGADAIHISTGSAAGGNIVTTYYTDPGFNVENAAKVKKAVHVPVICVGRINDPALAEEIIESGQADLISLGRQSICDSEFPNKIYEGREEEIFHCTGCMQRCYYSPGCDELDQGISCMINPFSGKEGRWTIKEAEEKKKIAVVGGGAAGLEAAWILAKRGHEIRVYEKGEMLGGQYRVACVAPKKQDMGKTVQTYEALCRRYGVKIYLNTEITEENIEELHADVILLTTGAVPVIPAISGLDTEKVRLANDVLSGKTVITDKKVLMIGGGIVGCECAEFLHQYNNTVDIADMIPEFAEGLNKYPRAILLSSLREHGSAFYTETKVTEVLEDGIKGKRREEDICLRGYDEIVLAVGSKPNRSLEESLRKTGKEVHILGDAGEVRDAKYAIFEAAKLALSL</sequence>
<keyword evidence="6" id="KW-0479">Metal-binding</keyword>
<dbReference type="GO" id="GO:0010181">
    <property type="term" value="F:FMN binding"/>
    <property type="evidence" value="ECO:0007669"/>
    <property type="project" value="InterPro"/>
</dbReference>
<dbReference type="EMBL" id="CACRSQ010000003">
    <property type="protein sequence ID" value="VYS93747.1"/>
    <property type="molecule type" value="Genomic_DNA"/>
</dbReference>
<keyword evidence="9" id="KW-0411">Iron-sulfur</keyword>
<dbReference type="InterPro" id="IPR051793">
    <property type="entry name" value="NADH:flavin_oxidoreductase"/>
</dbReference>
<accession>A0A6N2SJT7</accession>
<dbReference type="PANTHER" id="PTHR42917">
    <property type="entry name" value="2,4-DIENOYL-COA REDUCTASE"/>
    <property type="match status" value="1"/>
</dbReference>
<dbReference type="InterPro" id="IPR013785">
    <property type="entry name" value="Aldolase_TIM"/>
</dbReference>
<comment type="cofactor">
    <cofactor evidence="1">
        <name>FMN</name>
        <dbReference type="ChEBI" id="CHEBI:58210"/>
    </cofactor>
</comment>
<evidence type="ECO:0000256" key="4">
    <source>
        <dbReference type="ARBA" id="ARBA00022630"/>
    </source>
</evidence>
<reference evidence="12" key="1">
    <citation type="submission" date="2019-11" db="EMBL/GenBank/DDBJ databases">
        <authorList>
            <person name="Feng L."/>
        </authorList>
    </citation>
    <scope>NUCLEOTIDE SEQUENCE</scope>
    <source>
        <strain evidence="12">AcaccaeLFYP115</strain>
    </source>
</reference>
<keyword evidence="4" id="KW-0285">Flavoprotein</keyword>
<dbReference type="GO" id="GO:0046872">
    <property type="term" value="F:metal ion binding"/>
    <property type="evidence" value="ECO:0007669"/>
    <property type="project" value="UniProtKB-KW"/>
</dbReference>
<feature type="domain" description="FAD/NAD(P)-binding" evidence="11">
    <location>
        <begin position="384"/>
        <end position="611"/>
    </location>
</feature>
<organism evidence="12">
    <name type="scientific">Anaerostipes caccae</name>
    <dbReference type="NCBI Taxonomy" id="105841"/>
    <lineage>
        <taxon>Bacteria</taxon>
        <taxon>Bacillati</taxon>
        <taxon>Bacillota</taxon>
        <taxon>Clostridia</taxon>
        <taxon>Lachnospirales</taxon>
        <taxon>Lachnospiraceae</taxon>
        <taxon>Anaerostipes</taxon>
    </lineage>
</organism>
<keyword evidence="5" id="KW-0288">FMN</keyword>
<evidence type="ECO:0000256" key="2">
    <source>
        <dbReference type="ARBA" id="ARBA00001966"/>
    </source>
</evidence>
<evidence type="ECO:0000313" key="12">
    <source>
        <dbReference type="EMBL" id="VYS93747.1"/>
    </source>
</evidence>
<dbReference type="Pfam" id="PF07992">
    <property type="entry name" value="Pyr_redox_2"/>
    <property type="match status" value="1"/>
</dbReference>
<comment type="similarity">
    <text evidence="3">In the N-terminal section; belongs to the NADH:flavin oxidoreductase/NADH oxidase family.</text>
</comment>
<name>A0A6N2SJT7_9FIRM</name>
<protein>
    <submittedName>
        <fullName evidence="12">NADH oxidase</fullName>
        <ecNumber evidence="12">1.-.-.-</ecNumber>
    </submittedName>
</protein>
<evidence type="ECO:0000256" key="8">
    <source>
        <dbReference type="ARBA" id="ARBA00023004"/>
    </source>
</evidence>
<evidence type="ECO:0000256" key="1">
    <source>
        <dbReference type="ARBA" id="ARBA00001917"/>
    </source>
</evidence>
<evidence type="ECO:0000259" key="10">
    <source>
        <dbReference type="Pfam" id="PF00724"/>
    </source>
</evidence>
<evidence type="ECO:0000259" key="11">
    <source>
        <dbReference type="Pfam" id="PF07992"/>
    </source>
</evidence>
<dbReference type="PRINTS" id="PR00368">
    <property type="entry name" value="FADPNR"/>
</dbReference>
<dbReference type="EC" id="1.-.-.-" evidence="12"/>
<dbReference type="GO" id="GO:0016491">
    <property type="term" value="F:oxidoreductase activity"/>
    <property type="evidence" value="ECO:0007669"/>
    <property type="project" value="UniProtKB-KW"/>
</dbReference>
<dbReference type="Gene3D" id="3.50.50.60">
    <property type="entry name" value="FAD/NAD(P)-binding domain"/>
    <property type="match status" value="1"/>
</dbReference>
<evidence type="ECO:0000256" key="9">
    <source>
        <dbReference type="ARBA" id="ARBA00023014"/>
    </source>
</evidence>
<evidence type="ECO:0000256" key="3">
    <source>
        <dbReference type="ARBA" id="ARBA00011048"/>
    </source>
</evidence>
<dbReference type="InterPro" id="IPR023753">
    <property type="entry name" value="FAD/NAD-binding_dom"/>
</dbReference>
<dbReference type="Pfam" id="PF00724">
    <property type="entry name" value="Oxidored_FMN"/>
    <property type="match status" value="1"/>
</dbReference>
<dbReference type="Gene3D" id="3.40.50.720">
    <property type="entry name" value="NAD(P)-binding Rossmann-like Domain"/>
    <property type="match status" value="1"/>
</dbReference>
<dbReference type="InterPro" id="IPR036188">
    <property type="entry name" value="FAD/NAD-bd_sf"/>
</dbReference>
<dbReference type="PRINTS" id="PR00469">
    <property type="entry name" value="PNDRDTASEII"/>
</dbReference>
<dbReference type="GO" id="GO:0051536">
    <property type="term" value="F:iron-sulfur cluster binding"/>
    <property type="evidence" value="ECO:0007669"/>
    <property type="project" value="UniProtKB-KW"/>
</dbReference>
<comment type="cofactor">
    <cofactor evidence="2">
        <name>[4Fe-4S] cluster</name>
        <dbReference type="ChEBI" id="CHEBI:49883"/>
    </cofactor>
</comment>
<dbReference type="RefSeq" id="WP_006566622.1">
    <property type="nucleotide sequence ID" value="NZ_BAABZP010000001.1"/>
</dbReference>
<evidence type="ECO:0000256" key="7">
    <source>
        <dbReference type="ARBA" id="ARBA00023002"/>
    </source>
</evidence>
<evidence type="ECO:0000256" key="5">
    <source>
        <dbReference type="ARBA" id="ARBA00022643"/>
    </source>
</evidence>
<proteinExistence type="inferred from homology"/>
<dbReference type="PANTHER" id="PTHR42917:SF2">
    <property type="entry name" value="2,4-DIENOYL-COA REDUCTASE [(2E)-ENOYL-COA-PRODUCING]"/>
    <property type="match status" value="1"/>
</dbReference>
<keyword evidence="7 12" id="KW-0560">Oxidoreductase</keyword>
<feature type="domain" description="NADH:flavin oxidoreductase/NADH oxidase N-terminal" evidence="10">
    <location>
        <begin position="6"/>
        <end position="335"/>
    </location>
</feature>
<gene>
    <name evidence="12" type="ORF">ACLFYP115_01003</name>
</gene>
<dbReference type="AlphaFoldDB" id="A0A6N2SJT7"/>